<gene>
    <name evidence="1" type="ORF">F5I99_18015</name>
</gene>
<reference evidence="1 2" key="1">
    <citation type="submission" date="2019-09" db="EMBL/GenBank/DDBJ databases">
        <title>Nitrincola iocasae sp. nov., a bacterium isolated from the sediment collected at a cold seep field in South China Sea.</title>
        <authorList>
            <person name="Zhang H."/>
            <person name="Wang H."/>
            <person name="Li C."/>
        </authorList>
    </citation>
    <scope>NUCLEOTIDE SEQUENCE [LARGE SCALE GENOMIC DNA]</scope>
    <source>
        <strain evidence="1 2">KXZD1103</strain>
    </source>
</reference>
<evidence type="ECO:0000313" key="1">
    <source>
        <dbReference type="EMBL" id="QEW08234.1"/>
    </source>
</evidence>
<keyword evidence="2" id="KW-1185">Reference proteome</keyword>
<dbReference type="PROSITE" id="PS51318">
    <property type="entry name" value="TAT"/>
    <property type="match status" value="1"/>
</dbReference>
<dbReference type="EMBL" id="CP044222">
    <property type="protein sequence ID" value="QEW08234.1"/>
    <property type="molecule type" value="Genomic_DNA"/>
</dbReference>
<organism evidence="1 2">
    <name type="scientific">Nitrincola iocasae</name>
    <dbReference type="NCBI Taxonomy" id="2614693"/>
    <lineage>
        <taxon>Bacteria</taxon>
        <taxon>Pseudomonadati</taxon>
        <taxon>Pseudomonadota</taxon>
        <taxon>Gammaproteobacteria</taxon>
        <taxon>Oceanospirillales</taxon>
        <taxon>Oceanospirillaceae</taxon>
        <taxon>Nitrincola</taxon>
    </lineage>
</organism>
<name>A0A5J6LI41_9GAMM</name>
<dbReference type="InterPro" id="IPR008557">
    <property type="entry name" value="PhoX"/>
</dbReference>
<protein>
    <submittedName>
        <fullName evidence="1">PhoX family phosphatase</fullName>
    </submittedName>
</protein>
<evidence type="ECO:0000313" key="2">
    <source>
        <dbReference type="Proteomes" id="UP000325606"/>
    </source>
</evidence>
<dbReference type="AlphaFoldDB" id="A0A5J6LI41"/>
<proteinExistence type="predicted"/>
<dbReference type="KEGG" id="nik:F5I99_18015"/>
<dbReference type="RefSeq" id="WP_151058451.1">
    <property type="nucleotide sequence ID" value="NZ_CP044222.1"/>
</dbReference>
<dbReference type="PANTHER" id="PTHR35399">
    <property type="entry name" value="SLR8030 PROTEIN"/>
    <property type="match status" value="1"/>
</dbReference>
<dbReference type="Proteomes" id="UP000325606">
    <property type="component" value="Chromosome"/>
</dbReference>
<sequence length="675" mass="74278">MTIQQPPQVVIDNHEGDEPLSNQSDNPSFQQVFEKRLSRRAMMKGSMGTAMLGFFATSSYSSLAAAGSSRHTPLIGFEAISVSATDGVSLPKGYAHQVILPWGHPISGHQPAFDPMANSGRDQAHQMGSHHDGMHFFPIEGQDPYQGSSEDGLLVMNHEYVEPRFMHASTRGQSLSSSAVALNAEGQRDADEVLKEIHGHGVSIVRMKKQADGQWAIEADVRNRRIHGLTEMEISGPVRGTDFVKTRFSPEGTRVRGTLNNCANGVTPWNTYLAAEENWSGYFVNHAEQPREQSRYGVTKEGAGRYGWELADTGADEFIRFNVTPAGASATEDYRNEVNGFGWVVEIDPFNPDVTPVKRTQLGRFAHEGVVFQPAVEGQPIVCYAGDDSRFEYIYKYVSAQSYYKETAGGHLLDNGTLYVARFNEDGSGDWLPLVFGMGPLTPENGFNSQADVLVNTRLAADTLGATKMDRPEWGAVDRKTGEVYFTLTNNSRRKETDAVNPRIENNWGQIVRWREHNDQVNAIQFEWNLFVLAGPESDSELAGQPLDGGSMFNSPDGLWFDADSRLWIQTDMSESIVNTGPWEQFGNNQMLAADPVNNVIRRFLVGPIGQEITGVVTTPDQKTMFVNVQHPGATTSAEDFAAGKLASHWPHDGSPYPRSATLVISREDGGVIGA</sequence>
<accession>A0A5J6LI41</accession>
<dbReference type="SUPFAM" id="SSF63829">
    <property type="entry name" value="Calcium-dependent phosphotriesterase"/>
    <property type="match status" value="1"/>
</dbReference>
<dbReference type="InterPro" id="IPR006311">
    <property type="entry name" value="TAT_signal"/>
</dbReference>
<dbReference type="Pfam" id="PF05787">
    <property type="entry name" value="PhoX"/>
    <property type="match status" value="1"/>
</dbReference>
<dbReference type="PANTHER" id="PTHR35399:SF2">
    <property type="entry name" value="DUF839 DOMAIN-CONTAINING PROTEIN"/>
    <property type="match status" value="1"/>
</dbReference>